<keyword evidence="1" id="KW-0805">Transcription regulation</keyword>
<dbReference type="PRINTS" id="PR00037">
    <property type="entry name" value="HTHLACR"/>
</dbReference>
<dbReference type="GO" id="GO:0003677">
    <property type="term" value="F:DNA binding"/>
    <property type="evidence" value="ECO:0007669"/>
    <property type="project" value="UniProtKB-KW"/>
</dbReference>
<dbReference type="Gene3D" id="1.10.10.10">
    <property type="entry name" value="Winged helix-like DNA-binding domain superfamily/Winged helix DNA-binding domain"/>
    <property type="match status" value="1"/>
</dbReference>
<evidence type="ECO:0000256" key="1">
    <source>
        <dbReference type="ARBA" id="ARBA00023015"/>
    </source>
</evidence>
<dbReference type="InterPro" id="IPR014036">
    <property type="entry name" value="DeoR-like_C"/>
</dbReference>
<dbReference type="InterPro" id="IPR037171">
    <property type="entry name" value="NagB/RpiA_transferase-like"/>
</dbReference>
<organism evidence="5 6">
    <name type="scientific">Peptostreptococcus russellii</name>
    <dbReference type="NCBI Taxonomy" id="215200"/>
    <lineage>
        <taxon>Bacteria</taxon>
        <taxon>Bacillati</taxon>
        <taxon>Bacillota</taxon>
        <taxon>Clostridia</taxon>
        <taxon>Peptostreptococcales</taxon>
        <taxon>Peptostreptococcaceae</taxon>
        <taxon>Peptostreptococcus</taxon>
    </lineage>
</organism>
<keyword evidence="6" id="KW-1185">Reference proteome</keyword>
<dbReference type="PROSITE" id="PS51000">
    <property type="entry name" value="HTH_DEOR_2"/>
    <property type="match status" value="1"/>
</dbReference>
<protein>
    <submittedName>
        <fullName evidence="5">Transcriptional regulator, DeoR family</fullName>
    </submittedName>
</protein>
<evidence type="ECO:0000259" key="4">
    <source>
        <dbReference type="PROSITE" id="PS51000"/>
    </source>
</evidence>
<dbReference type="InterPro" id="IPR036388">
    <property type="entry name" value="WH-like_DNA-bd_sf"/>
</dbReference>
<dbReference type="SUPFAM" id="SSF46785">
    <property type="entry name" value="Winged helix' DNA-binding domain"/>
    <property type="match status" value="1"/>
</dbReference>
<dbReference type="STRING" id="215200.SAMN05216454_10354"/>
<dbReference type="GO" id="GO:0003700">
    <property type="term" value="F:DNA-binding transcription factor activity"/>
    <property type="evidence" value="ECO:0007669"/>
    <property type="project" value="InterPro"/>
</dbReference>
<name>A0A1H8G4P3_9FIRM</name>
<dbReference type="SMART" id="SM01134">
    <property type="entry name" value="DeoRC"/>
    <property type="match status" value="1"/>
</dbReference>
<dbReference type="InterPro" id="IPR001034">
    <property type="entry name" value="DeoR_HTH"/>
</dbReference>
<evidence type="ECO:0000256" key="2">
    <source>
        <dbReference type="ARBA" id="ARBA00023125"/>
    </source>
</evidence>
<dbReference type="SMART" id="SM00420">
    <property type="entry name" value="HTH_DEOR"/>
    <property type="match status" value="1"/>
</dbReference>
<dbReference type="OrthoDB" id="9797223at2"/>
<dbReference type="RefSeq" id="WP_091974467.1">
    <property type="nucleotide sequence ID" value="NZ_CAUWDX010000010.1"/>
</dbReference>
<feature type="domain" description="HTH deoR-type" evidence="4">
    <location>
        <begin position="3"/>
        <end position="58"/>
    </location>
</feature>
<accession>A0A1H8G4P3</accession>
<reference evidence="5 6" key="1">
    <citation type="submission" date="2016-10" db="EMBL/GenBank/DDBJ databases">
        <authorList>
            <person name="de Groot N.N."/>
        </authorList>
    </citation>
    <scope>NUCLEOTIDE SEQUENCE [LARGE SCALE GENOMIC DNA]</scope>
    <source>
        <strain evidence="5 6">Calf135</strain>
    </source>
</reference>
<dbReference type="PANTHER" id="PTHR30363">
    <property type="entry name" value="HTH-TYPE TRANSCRIPTIONAL REGULATOR SRLR-RELATED"/>
    <property type="match status" value="1"/>
</dbReference>
<evidence type="ECO:0000256" key="3">
    <source>
        <dbReference type="ARBA" id="ARBA00023163"/>
    </source>
</evidence>
<dbReference type="AlphaFoldDB" id="A0A1H8G4P3"/>
<dbReference type="PROSITE" id="PS00894">
    <property type="entry name" value="HTH_DEOR_1"/>
    <property type="match status" value="1"/>
</dbReference>
<dbReference type="EMBL" id="FODF01000003">
    <property type="protein sequence ID" value="SEN38725.1"/>
    <property type="molecule type" value="Genomic_DNA"/>
</dbReference>
<proteinExistence type="predicted"/>
<evidence type="ECO:0000313" key="6">
    <source>
        <dbReference type="Proteomes" id="UP000199512"/>
    </source>
</evidence>
<gene>
    <name evidence="5" type="ORF">SAMN05216454_10354</name>
</gene>
<dbReference type="SUPFAM" id="SSF100950">
    <property type="entry name" value="NagB/RpiA/CoA transferase-like"/>
    <property type="match status" value="1"/>
</dbReference>
<dbReference type="InterPro" id="IPR036390">
    <property type="entry name" value="WH_DNA-bd_sf"/>
</dbReference>
<dbReference type="InterPro" id="IPR050313">
    <property type="entry name" value="Carb_Metab_HTH_regulators"/>
</dbReference>
<dbReference type="PANTHER" id="PTHR30363:SF56">
    <property type="entry name" value="TRANSCRIPTIONAL REGULATOR, DEOR FAMILY"/>
    <property type="match status" value="1"/>
</dbReference>
<keyword evidence="3" id="KW-0804">Transcription</keyword>
<dbReference type="Pfam" id="PF00455">
    <property type="entry name" value="DeoRC"/>
    <property type="match status" value="1"/>
</dbReference>
<sequence>MLTEERFKYILDKIKMNGTVKLKELVSELDVSESTIRRDFDELEDKGLVKRVHGGAVGTRSNFTYDNTITERITQFVKEKKKIAKYCGELIKDGDFIYLDSGTSTYEIIPFLQGKDVVVVTNGVYNMEKLIENDIKTYILGGEIKPITKSIVGEQAIMQIEDFRFSKAFLGANGITVNASITTPDISESLLKRAAIKKAEEAYILADSSKFGKVSFSKVCDLDEVTIVTDAKRKDIEELCAFTRVITVE</sequence>
<dbReference type="InterPro" id="IPR018356">
    <property type="entry name" value="Tscrpt_reg_HTH_DeoR_CS"/>
</dbReference>
<dbReference type="Proteomes" id="UP000199512">
    <property type="component" value="Unassembled WGS sequence"/>
</dbReference>
<keyword evidence="2" id="KW-0238">DNA-binding</keyword>
<dbReference type="Gene3D" id="3.40.50.1360">
    <property type="match status" value="1"/>
</dbReference>
<dbReference type="Pfam" id="PF08220">
    <property type="entry name" value="HTH_DeoR"/>
    <property type="match status" value="1"/>
</dbReference>
<evidence type="ECO:0000313" key="5">
    <source>
        <dbReference type="EMBL" id="SEN38725.1"/>
    </source>
</evidence>